<proteinExistence type="inferred from homology"/>
<dbReference type="Proteomes" id="UP000515909">
    <property type="component" value="Chromosome"/>
</dbReference>
<gene>
    <name evidence="7" type="ORF">HCR03_06190</name>
</gene>
<dbReference type="Gene3D" id="3.90.226.10">
    <property type="entry name" value="2-enoyl-CoA Hydratase, Chain A, domain 1"/>
    <property type="match status" value="1"/>
</dbReference>
<evidence type="ECO:0000313" key="7">
    <source>
        <dbReference type="EMBL" id="QNK41828.1"/>
    </source>
</evidence>
<evidence type="ECO:0000256" key="2">
    <source>
        <dbReference type="ARBA" id="ARBA00022490"/>
    </source>
</evidence>
<evidence type="ECO:0000256" key="3">
    <source>
        <dbReference type="ARBA" id="ARBA00022670"/>
    </source>
</evidence>
<accession>A0A7G8TDY7</accession>
<dbReference type="InterPro" id="IPR029045">
    <property type="entry name" value="ClpP/crotonase-like_dom_sf"/>
</dbReference>
<dbReference type="KEGG" id="cfem:HCR03_06190"/>
<evidence type="ECO:0000313" key="8">
    <source>
        <dbReference type="Proteomes" id="UP000515909"/>
    </source>
</evidence>
<dbReference type="PANTHER" id="PTHR10381">
    <property type="entry name" value="ATP-DEPENDENT CLP PROTEASE PROTEOLYTIC SUBUNIT"/>
    <property type="match status" value="1"/>
</dbReference>
<dbReference type="SUPFAM" id="SSF52096">
    <property type="entry name" value="ClpP/crotonase"/>
    <property type="match status" value="1"/>
</dbReference>
<dbReference type="AlphaFoldDB" id="A0A7G8TDY7"/>
<keyword evidence="3 7" id="KW-0645">Protease</keyword>
<keyword evidence="2" id="KW-0963">Cytoplasm</keyword>
<reference evidence="7 8" key="1">
    <citation type="submission" date="2020-08" db="EMBL/GenBank/DDBJ databases">
        <title>The isolate Caproiciproducens sp. 7D4C2 produces n-caproate at mildly acidic conditions from hexoses: genome and rBOX comparison with related strains and chain-elongating bacteria.</title>
        <authorList>
            <person name="Esquivel-Elizondo S."/>
            <person name="Bagci C."/>
            <person name="Temovska M."/>
            <person name="Jeon B.S."/>
            <person name="Bessarab I."/>
            <person name="Williams R.B.H."/>
            <person name="Huson D.H."/>
            <person name="Angenent L.T."/>
        </authorList>
    </citation>
    <scope>NUCLEOTIDE SEQUENCE [LARGE SCALE GENOMIC DNA]</scope>
    <source>
        <strain evidence="7 8">7D4C2</strain>
    </source>
</reference>
<dbReference type="InterPro" id="IPR023562">
    <property type="entry name" value="ClpP/TepA"/>
</dbReference>
<sequence length="264" mass="29279">MKHWRTVRQLKQGVKTTKPIRTIWAAKQEANTLDIYLYDDVEGDSENWWTGEKQPSDTSANHIREILEAAGNVDAINIYINSYGGEVKEGLGIYNLLKRSKAYKTVYVDGFACSIASVIAMCGDKVIMGTNTLMMIHHASMGAYGTSDELRKAANDVDVIDKASCSSYLEKAGNKLTEETLNQLLDNQTWLTAEQCVQYGLADEIASKEDPATEAANQHLEQAKQTMMAFLRGKAIPEVPKQFAAQKTNAEKLMTAFRKNGGKE</sequence>
<dbReference type="GO" id="GO:0004176">
    <property type="term" value="F:ATP-dependent peptidase activity"/>
    <property type="evidence" value="ECO:0007669"/>
    <property type="project" value="InterPro"/>
</dbReference>
<keyword evidence="5" id="KW-0720">Serine protease</keyword>
<dbReference type="NCBIfam" id="NF045542">
    <property type="entry name" value="Clp_rel_HeadMat"/>
    <property type="match status" value="1"/>
</dbReference>
<dbReference type="GO" id="GO:0004252">
    <property type="term" value="F:serine-type endopeptidase activity"/>
    <property type="evidence" value="ECO:0007669"/>
    <property type="project" value="InterPro"/>
</dbReference>
<dbReference type="GO" id="GO:0006515">
    <property type="term" value="P:protein quality control for misfolded or incompletely synthesized proteins"/>
    <property type="evidence" value="ECO:0007669"/>
    <property type="project" value="TreeGrafter"/>
</dbReference>
<dbReference type="PANTHER" id="PTHR10381:SF70">
    <property type="entry name" value="ATP-DEPENDENT CLP PROTEASE PROTEOLYTIC SUBUNIT"/>
    <property type="match status" value="1"/>
</dbReference>
<dbReference type="GO" id="GO:0009368">
    <property type="term" value="C:endopeptidase Clp complex"/>
    <property type="evidence" value="ECO:0007669"/>
    <property type="project" value="TreeGrafter"/>
</dbReference>
<keyword evidence="4" id="KW-0378">Hydrolase</keyword>
<evidence type="ECO:0000256" key="4">
    <source>
        <dbReference type="ARBA" id="ARBA00022801"/>
    </source>
</evidence>
<dbReference type="GO" id="GO:0051117">
    <property type="term" value="F:ATPase binding"/>
    <property type="evidence" value="ECO:0007669"/>
    <property type="project" value="TreeGrafter"/>
</dbReference>
<dbReference type="CDD" id="cd07016">
    <property type="entry name" value="S14_ClpP_1"/>
    <property type="match status" value="1"/>
</dbReference>
<evidence type="ECO:0000256" key="5">
    <source>
        <dbReference type="ARBA" id="ARBA00022825"/>
    </source>
</evidence>
<dbReference type="EMBL" id="CP060286">
    <property type="protein sequence ID" value="QNK41828.1"/>
    <property type="molecule type" value="Genomic_DNA"/>
</dbReference>
<name>A0A7G8TDY7_9FIRM</name>
<comment type="similarity">
    <text evidence="1 6">Belongs to the peptidase S14 family.</text>
</comment>
<evidence type="ECO:0000256" key="1">
    <source>
        <dbReference type="ARBA" id="ARBA00007039"/>
    </source>
</evidence>
<dbReference type="InterPro" id="IPR001907">
    <property type="entry name" value="ClpP"/>
</dbReference>
<organism evidence="7 8">
    <name type="scientific">Caproicibacter fermentans</name>
    <dbReference type="NCBI Taxonomy" id="2576756"/>
    <lineage>
        <taxon>Bacteria</taxon>
        <taxon>Bacillati</taxon>
        <taxon>Bacillota</taxon>
        <taxon>Clostridia</taxon>
        <taxon>Eubacteriales</taxon>
        <taxon>Acutalibacteraceae</taxon>
        <taxon>Caproicibacter</taxon>
    </lineage>
</organism>
<evidence type="ECO:0000256" key="6">
    <source>
        <dbReference type="RuleBase" id="RU003567"/>
    </source>
</evidence>
<protein>
    <recommendedName>
        <fullName evidence="6">ATP-dependent Clp protease proteolytic subunit</fullName>
    </recommendedName>
</protein>
<dbReference type="PRINTS" id="PR00127">
    <property type="entry name" value="CLPPROTEASEP"/>
</dbReference>
<dbReference type="Pfam" id="PF00574">
    <property type="entry name" value="CLP_protease"/>
    <property type="match status" value="1"/>
</dbReference>